<organism evidence="4 5">
    <name type="scientific">Bosea psychrotolerans</name>
    <dbReference type="NCBI Taxonomy" id="1871628"/>
    <lineage>
        <taxon>Bacteria</taxon>
        <taxon>Pseudomonadati</taxon>
        <taxon>Pseudomonadota</taxon>
        <taxon>Alphaproteobacteria</taxon>
        <taxon>Hyphomicrobiales</taxon>
        <taxon>Boseaceae</taxon>
        <taxon>Bosea</taxon>
    </lineage>
</organism>
<reference evidence="4 5" key="1">
    <citation type="submission" date="2018-01" db="EMBL/GenBank/DDBJ databases">
        <title>Genomic Encyclopedia of Type Strains, Phase III (KMG-III): the genomes of soil and plant-associated and newly described type strains.</title>
        <authorList>
            <person name="Whitman W."/>
        </authorList>
    </citation>
    <scope>NUCLEOTIDE SEQUENCE [LARGE SCALE GENOMIC DNA]</scope>
    <source>
        <strain evidence="4 5">1131</strain>
    </source>
</reference>
<keyword evidence="5" id="KW-1185">Reference proteome</keyword>
<dbReference type="Proteomes" id="UP000236919">
    <property type="component" value="Unassembled WGS sequence"/>
</dbReference>
<dbReference type="PANTHER" id="PTHR30319:SF1">
    <property type="entry name" value="TRANSCRIPTIONAL REPRESSOR PAAX"/>
    <property type="match status" value="1"/>
</dbReference>
<protein>
    <submittedName>
        <fullName evidence="4">PaaX family transcriptional regulator</fullName>
    </submittedName>
</protein>
<sequence length="289" mass="31520">MSRATLDPILDHLRGEPSRTWSIIITIYGDAIVPRGGCVWLGTLLAFFRAMGLSDGLVRTAMSRLATDGWLERIKVGRNSFYRLADKGRDTFRHASEQIYSLHSPPWPGRFDMVLLDGGADRETTKAAMETAGFGVASPGLWLAPAGAALPDLANGALRFEASGDPSTNRALAARSWPLDAIAEAYRRFQAAFEPLAAGLEGGVHLSDLDALVARILLIHEYRRVVLRDPVLPADILPEDWPGASARSLCAVIYRQVLPGSERWLDQNAIDESGEPLPRSSEIGSRFTT</sequence>
<name>A0A2S4M1I1_9HYPH</name>
<dbReference type="InterPro" id="IPR036388">
    <property type="entry name" value="WH-like_DNA-bd_sf"/>
</dbReference>
<dbReference type="Gene3D" id="1.10.10.10">
    <property type="entry name" value="Winged helix-like DNA-binding domain superfamily/Winged helix DNA-binding domain"/>
    <property type="match status" value="1"/>
</dbReference>
<dbReference type="Pfam" id="PF08223">
    <property type="entry name" value="PaaX_C"/>
    <property type="match status" value="1"/>
</dbReference>
<feature type="domain" description="Transcriptional repressor PaaX-like N-terminal" evidence="2">
    <location>
        <begin position="20"/>
        <end position="88"/>
    </location>
</feature>
<dbReference type="RefSeq" id="WP_103719965.1">
    <property type="nucleotide sequence ID" value="NZ_PQFZ01000014.1"/>
</dbReference>
<dbReference type="SUPFAM" id="SSF46785">
    <property type="entry name" value="Winged helix' DNA-binding domain"/>
    <property type="match status" value="1"/>
</dbReference>
<evidence type="ECO:0000259" key="3">
    <source>
        <dbReference type="Pfam" id="PF08223"/>
    </source>
</evidence>
<accession>A0A2S4M1I1</accession>
<dbReference type="NCBIfam" id="TIGR02277">
    <property type="entry name" value="PaaX_trns_reg"/>
    <property type="match status" value="1"/>
</dbReference>
<feature type="domain" description="Transcriptional repressor PaaX-like C-terminal" evidence="3">
    <location>
        <begin position="177"/>
        <end position="266"/>
    </location>
</feature>
<dbReference type="InterPro" id="IPR011965">
    <property type="entry name" value="PaaX_trns_reg"/>
</dbReference>
<dbReference type="EMBL" id="PQFZ01000014">
    <property type="protein sequence ID" value="POR48574.1"/>
    <property type="molecule type" value="Genomic_DNA"/>
</dbReference>
<proteinExistence type="predicted"/>
<dbReference type="PANTHER" id="PTHR30319">
    <property type="entry name" value="PHENYLACETIC ACID REGULATOR-RELATED TRANSCRIPTIONAL REPRESSOR"/>
    <property type="match status" value="1"/>
</dbReference>
<dbReference type="InterPro" id="IPR013225">
    <property type="entry name" value="PaaX_C"/>
</dbReference>
<dbReference type="AlphaFoldDB" id="A0A2S4M1I1"/>
<evidence type="ECO:0000313" key="4">
    <source>
        <dbReference type="EMBL" id="POR48574.1"/>
    </source>
</evidence>
<feature type="region of interest" description="Disordered" evidence="1">
    <location>
        <begin position="269"/>
        <end position="289"/>
    </location>
</feature>
<dbReference type="InterPro" id="IPR036390">
    <property type="entry name" value="WH_DNA-bd_sf"/>
</dbReference>
<dbReference type="InterPro" id="IPR012906">
    <property type="entry name" value="PaaX-like_N"/>
</dbReference>
<evidence type="ECO:0000256" key="1">
    <source>
        <dbReference type="SAM" id="MobiDB-lite"/>
    </source>
</evidence>
<comment type="caution">
    <text evidence="4">The sequence shown here is derived from an EMBL/GenBank/DDBJ whole genome shotgun (WGS) entry which is preliminary data.</text>
</comment>
<dbReference type="GO" id="GO:0006351">
    <property type="term" value="P:DNA-templated transcription"/>
    <property type="evidence" value="ECO:0007669"/>
    <property type="project" value="InterPro"/>
</dbReference>
<dbReference type="Pfam" id="PF07848">
    <property type="entry name" value="PaaX"/>
    <property type="match status" value="1"/>
</dbReference>
<dbReference type="OrthoDB" id="2270427at2"/>
<dbReference type="PIRSF" id="PIRSF020623">
    <property type="entry name" value="PaaX"/>
    <property type="match status" value="1"/>
</dbReference>
<dbReference type="Gene3D" id="1.20.58.1460">
    <property type="match status" value="1"/>
</dbReference>
<evidence type="ECO:0000313" key="5">
    <source>
        <dbReference type="Proteomes" id="UP000236919"/>
    </source>
</evidence>
<gene>
    <name evidence="4" type="ORF">CYD53_1146</name>
</gene>
<evidence type="ECO:0000259" key="2">
    <source>
        <dbReference type="Pfam" id="PF07848"/>
    </source>
</evidence>